<keyword evidence="3" id="KW-1185">Reference proteome</keyword>
<dbReference type="EMBL" id="CAWUPB010000994">
    <property type="protein sequence ID" value="CAK7335922.1"/>
    <property type="molecule type" value="Genomic_DNA"/>
</dbReference>
<dbReference type="PANTHER" id="PTHR23303:SF14">
    <property type="entry name" value="BOS COMPLEX SUBUNIT NOMO1-RELATED"/>
    <property type="match status" value="1"/>
</dbReference>
<evidence type="ECO:0000313" key="3">
    <source>
        <dbReference type="Proteomes" id="UP001314170"/>
    </source>
</evidence>
<dbReference type="AlphaFoldDB" id="A0AAV1RKM9"/>
<proteinExistence type="predicted"/>
<evidence type="ECO:0000256" key="1">
    <source>
        <dbReference type="ARBA" id="ARBA00022729"/>
    </source>
</evidence>
<gene>
    <name evidence="2" type="ORF">DCAF_LOCUS10925</name>
</gene>
<keyword evidence="1" id="KW-0732">Signal</keyword>
<organism evidence="2 3">
    <name type="scientific">Dovyalis caffra</name>
    <dbReference type="NCBI Taxonomy" id="77055"/>
    <lineage>
        <taxon>Eukaryota</taxon>
        <taxon>Viridiplantae</taxon>
        <taxon>Streptophyta</taxon>
        <taxon>Embryophyta</taxon>
        <taxon>Tracheophyta</taxon>
        <taxon>Spermatophyta</taxon>
        <taxon>Magnoliopsida</taxon>
        <taxon>eudicotyledons</taxon>
        <taxon>Gunneridae</taxon>
        <taxon>Pentapetalae</taxon>
        <taxon>rosids</taxon>
        <taxon>fabids</taxon>
        <taxon>Malpighiales</taxon>
        <taxon>Salicaceae</taxon>
        <taxon>Flacourtieae</taxon>
        <taxon>Dovyalis</taxon>
    </lineage>
</organism>
<sequence length="295" mass="33128">MGGQSRLSTAQLWRNHEEQQGWVGCFMSKRVSSNVCSPISYTLGAVVSYVEVVLTTCRAVEIFVSKQASLIVVAKSAASNAIVWATGRGEVAWKVKRSGYIREYNEEDITELLCQSFPKENIEIIESIPPSSIVLTIPPNKHTAEVTLNRYTIEAKNEHYKFNKLKEYMVLPNMASVPNIKAISYDVCGVVSMVGFGYKEKVALTHGLENVKPQVRQTDGNGNFCFELVQGKYYVLNALKKLVLTHSNLVTEELSCQNQDHPLEDLREIKHELQDEKNSESSDVKWIIAIQNLKA</sequence>
<comment type="caution">
    <text evidence="2">The sequence shown here is derived from an EMBL/GenBank/DDBJ whole genome shotgun (WGS) entry which is preliminary data.</text>
</comment>
<dbReference type="PANTHER" id="PTHR23303">
    <property type="entry name" value="CARBOXYPEPTIDASE REGULATORY REGION-CONTAINING"/>
    <property type="match status" value="1"/>
</dbReference>
<dbReference type="Proteomes" id="UP001314170">
    <property type="component" value="Unassembled WGS sequence"/>
</dbReference>
<dbReference type="GO" id="GO:0005789">
    <property type="term" value="C:endoplasmic reticulum membrane"/>
    <property type="evidence" value="ECO:0007669"/>
    <property type="project" value="TreeGrafter"/>
</dbReference>
<reference evidence="2 3" key="1">
    <citation type="submission" date="2024-01" db="EMBL/GenBank/DDBJ databases">
        <authorList>
            <person name="Waweru B."/>
        </authorList>
    </citation>
    <scope>NUCLEOTIDE SEQUENCE [LARGE SCALE GENOMIC DNA]</scope>
</reference>
<name>A0AAV1RKM9_9ROSI</name>
<accession>A0AAV1RKM9</accession>
<evidence type="ECO:0000313" key="2">
    <source>
        <dbReference type="EMBL" id="CAK7335922.1"/>
    </source>
</evidence>
<dbReference type="InterPro" id="IPR051417">
    <property type="entry name" value="SDr/BOS_complex"/>
</dbReference>
<protein>
    <submittedName>
        <fullName evidence="2">Uncharacterized protein</fullName>
    </submittedName>
</protein>